<dbReference type="OMA" id="TWNSTIR"/>
<dbReference type="PANTHER" id="PTHR32246">
    <property type="entry name" value="INGRESSION PROTEIN FIC1"/>
    <property type="match status" value="1"/>
</dbReference>
<dbReference type="GO" id="GO:0006952">
    <property type="term" value="P:defense response"/>
    <property type="evidence" value="ECO:0007669"/>
    <property type="project" value="InterPro"/>
</dbReference>
<gene>
    <name evidence="2" type="ORF">KP509_11G051400</name>
</gene>
<sequence length="257" mass="28948">MTMEYRKVDVTVVSAENVKRAHLFRKIRTYAVVWVEKKNRCRTRVDENGNTNPSWNDSLSLSVPESLFRHPGSYLHVEMYRTRSVLGDKFLSMASIPLLELLQKPDGKEIMMYELRRRSGKRRGAVRLSVRVGERTEIASTGYPAPPAADLSEIVTAYPVDPQKPCYAQDYAGYAQPYPPQMPSHPYPPQMPPQPYPPHGCYAPHPPQGYYAPQHGYYQQTQFVQQPHQRVGGMGLGTGLLAGVLGGLLVGEMVDIF</sequence>
<dbReference type="Pfam" id="PF00168">
    <property type="entry name" value="C2"/>
    <property type="match status" value="1"/>
</dbReference>
<dbReference type="PANTHER" id="PTHR32246:SF173">
    <property type="entry name" value="C2 DOMAIN-CONTAINING PROTEIN"/>
    <property type="match status" value="1"/>
</dbReference>
<protein>
    <recommendedName>
        <fullName evidence="1">C2 domain-containing protein</fullName>
    </recommendedName>
</protein>
<accession>A0A8T2TRH4</accession>
<feature type="domain" description="C2" evidence="1">
    <location>
        <begin position="1"/>
        <end position="111"/>
    </location>
</feature>
<dbReference type="Gene3D" id="2.60.40.150">
    <property type="entry name" value="C2 domain"/>
    <property type="match status" value="1"/>
</dbReference>
<organism evidence="2 3">
    <name type="scientific">Ceratopteris richardii</name>
    <name type="common">Triangle waterfern</name>
    <dbReference type="NCBI Taxonomy" id="49495"/>
    <lineage>
        <taxon>Eukaryota</taxon>
        <taxon>Viridiplantae</taxon>
        <taxon>Streptophyta</taxon>
        <taxon>Embryophyta</taxon>
        <taxon>Tracheophyta</taxon>
        <taxon>Polypodiopsida</taxon>
        <taxon>Polypodiidae</taxon>
        <taxon>Polypodiales</taxon>
        <taxon>Pteridineae</taxon>
        <taxon>Pteridaceae</taxon>
        <taxon>Parkerioideae</taxon>
        <taxon>Ceratopteris</taxon>
    </lineage>
</organism>
<evidence type="ECO:0000259" key="1">
    <source>
        <dbReference type="PROSITE" id="PS50004"/>
    </source>
</evidence>
<dbReference type="AlphaFoldDB" id="A0A8T2TRH4"/>
<comment type="caution">
    <text evidence="2">The sequence shown here is derived from an EMBL/GenBank/DDBJ whole genome shotgun (WGS) entry which is preliminary data.</text>
</comment>
<dbReference type="PROSITE" id="PS50004">
    <property type="entry name" value="C2"/>
    <property type="match status" value="1"/>
</dbReference>
<dbReference type="SMART" id="SM00239">
    <property type="entry name" value="C2"/>
    <property type="match status" value="1"/>
</dbReference>
<dbReference type="Proteomes" id="UP000825935">
    <property type="component" value="Chromosome 11"/>
</dbReference>
<dbReference type="CDD" id="cd04051">
    <property type="entry name" value="C2_SRC2_like"/>
    <property type="match status" value="1"/>
</dbReference>
<dbReference type="SUPFAM" id="SSF49562">
    <property type="entry name" value="C2 domain (Calcium/lipid-binding domain, CaLB)"/>
    <property type="match status" value="1"/>
</dbReference>
<dbReference type="InterPro" id="IPR000008">
    <property type="entry name" value="C2_dom"/>
</dbReference>
<keyword evidence="3" id="KW-1185">Reference proteome</keyword>
<dbReference type="InterPro" id="IPR044750">
    <property type="entry name" value="C2_SRC2/BAP"/>
</dbReference>
<name>A0A8T2TRH4_CERRI</name>
<evidence type="ECO:0000313" key="3">
    <source>
        <dbReference type="Proteomes" id="UP000825935"/>
    </source>
</evidence>
<reference evidence="2" key="1">
    <citation type="submission" date="2021-08" db="EMBL/GenBank/DDBJ databases">
        <title>WGS assembly of Ceratopteris richardii.</title>
        <authorList>
            <person name="Marchant D.B."/>
            <person name="Chen G."/>
            <person name="Jenkins J."/>
            <person name="Shu S."/>
            <person name="Leebens-Mack J."/>
            <person name="Grimwood J."/>
            <person name="Schmutz J."/>
            <person name="Soltis P."/>
            <person name="Soltis D."/>
            <person name="Chen Z.-H."/>
        </authorList>
    </citation>
    <scope>NUCLEOTIDE SEQUENCE</scope>
    <source>
        <strain evidence="2">Whitten #5841</strain>
        <tissue evidence="2">Leaf</tissue>
    </source>
</reference>
<evidence type="ECO:0000313" key="2">
    <source>
        <dbReference type="EMBL" id="KAH7425382.1"/>
    </source>
</evidence>
<proteinExistence type="predicted"/>
<dbReference type="EMBL" id="CM035416">
    <property type="protein sequence ID" value="KAH7425382.1"/>
    <property type="molecule type" value="Genomic_DNA"/>
</dbReference>
<dbReference type="InterPro" id="IPR035892">
    <property type="entry name" value="C2_domain_sf"/>
</dbReference>
<dbReference type="OrthoDB" id="884464at2759"/>